<reference evidence="4 5" key="1">
    <citation type="journal article" date="2015" name="Genome Announc.">
        <title>Expanding the biotechnology potential of lactobacilli through comparative genomics of 213 strains and associated genera.</title>
        <authorList>
            <person name="Sun Z."/>
            <person name="Harris H.M."/>
            <person name="McCann A."/>
            <person name="Guo C."/>
            <person name="Argimon S."/>
            <person name="Zhang W."/>
            <person name="Yang X."/>
            <person name="Jeffery I.B."/>
            <person name="Cooney J.C."/>
            <person name="Kagawa T.F."/>
            <person name="Liu W."/>
            <person name="Song Y."/>
            <person name="Salvetti E."/>
            <person name="Wrobel A."/>
            <person name="Rasinkangas P."/>
            <person name="Parkhill J."/>
            <person name="Rea M.C."/>
            <person name="O'Sullivan O."/>
            <person name="Ritari J."/>
            <person name="Douillard F.P."/>
            <person name="Paul Ross R."/>
            <person name="Yang R."/>
            <person name="Briner A.E."/>
            <person name="Felis G.E."/>
            <person name="de Vos W.M."/>
            <person name="Barrangou R."/>
            <person name="Klaenhammer T.R."/>
            <person name="Caufield P.W."/>
            <person name="Cui Y."/>
            <person name="Zhang H."/>
            <person name="O'Toole P.W."/>
        </authorList>
    </citation>
    <scope>NUCLEOTIDE SEQUENCE [LARGE SCALE GENOMIC DNA]</scope>
    <source>
        <strain evidence="4 5">JCM 15530</strain>
    </source>
</reference>
<sequence>MIIRELTAADRPAVADIYLVDRQRFFPWVAQPELADFERDSNHELVLVAEIDGEIAGFISFYRLENFIHLLFVSPKHQRCGVGHALIEAMRQQATAPMTLKCVTTNENALIFYRREGFEIIREDRFAVPNNYTLKDTHEERYWYR</sequence>
<dbReference type="AlphaFoldDB" id="A0A0R1HVG6"/>
<evidence type="ECO:0000259" key="3">
    <source>
        <dbReference type="PROSITE" id="PS51186"/>
    </source>
</evidence>
<dbReference type="InterPro" id="IPR016181">
    <property type="entry name" value="Acyl_CoA_acyltransferase"/>
</dbReference>
<dbReference type="PANTHER" id="PTHR43877">
    <property type="entry name" value="AMINOALKYLPHOSPHONATE N-ACETYLTRANSFERASE-RELATED-RELATED"/>
    <property type="match status" value="1"/>
</dbReference>
<dbReference type="CDD" id="cd04301">
    <property type="entry name" value="NAT_SF"/>
    <property type="match status" value="1"/>
</dbReference>
<dbReference type="SUPFAM" id="SSF55729">
    <property type="entry name" value="Acyl-CoA N-acyltransferases (Nat)"/>
    <property type="match status" value="1"/>
</dbReference>
<dbReference type="OrthoDB" id="9788755at2"/>
<keyword evidence="1 4" id="KW-0808">Transferase</keyword>
<name>A0A0R1HVG6_9LACO</name>
<gene>
    <name evidence="4" type="ORF">FC96_GL001674</name>
</gene>
<dbReference type="Gene3D" id="3.40.630.30">
    <property type="match status" value="1"/>
</dbReference>
<evidence type="ECO:0000256" key="2">
    <source>
        <dbReference type="ARBA" id="ARBA00023315"/>
    </source>
</evidence>
<dbReference type="EMBL" id="AZCX01000003">
    <property type="protein sequence ID" value="KRK48563.1"/>
    <property type="molecule type" value="Genomic_DNA"/>
</dbReference>
<evidence type="ECO:0000313" key="5">
    <source>
        <dbReference type="Proteomes" id="UP000050911"/>
    </source>
</evidence>
<comment type="caution">
    <text evidence="4">The sequence shown here is derived from an EMBL/GenBank/DDBJ whole genome shotgun (WGS) entry which is preliminary data.</text>
</comment>
<evidence type="ECO:0000256" key="1">
    <source>
        <dbReference type="ARBA" id="ARBA00022679"/>
    </source>
</evidence>
<evidence type="ECO:0000313" key="4">
    <source>
        <dbReference type="EMBL" id="KRK48563.1"/>
    </source>
</evidence>
<feature type="domain" description="N-acetyltransferase" evidence="3">
    <location>
        <begin position="1"/>
        <end position="139"/>
    </location>
</feature>
<dbReference type="InterPro" id="IPR000182">
    <property type="entry name" value="GNAT_dom"/>
</dbReference>
<keyword evidence="2" id="KW-0012">Acyltransferase</keyword>
<dbReference type="RefSeq" id="WP_056942353.1">
    <property type="nucleotide sequence ID" value="NZ_AZCX01000003.1"/>
</dbReference>
<protein>
    <submittedName>
        <fullName evidence="4">Acetyltransferase</fullName>
    </submittedName>
</protein>
<keyword evidence="5" id="KW-1185">Reference proteome</keyword>
<dbReference type="Proteomes" id="UP000050911">
    <property type="component" value="Unassembled WGS sequence"/>
</dbReference>
<dbReference type="Pfam" id="PF00583">
    <property type="entry name" value="Acetyltransf_1"/>
    <property type="match status" value="1"/>
</dbReference>
<dbReference type="PATRIC" id="fig|1302272.5.peg.1691"/>
<dbReference type="GO" id="GO:0016747">
    <property type="term" value="F:acyltransferase activity, transferring groups other than amino-acyl groups"/>
    <property type="evidence" value="ECO:0007669"/>
    <property type="project" value="InterPro"/>
</dbReference>
<dbReference type="InterPro" id="IPR050832">
    <property type="entry name" value="Bact_Acetyltransf"/>
</dbReference>
<dbReference type="PROSITE" id="PS51186">
    <property type="entry name" value="GNAT"/>
    <property type="match status" value="1"/>
</dbReference>
<proteinExistence type="predicted"/>
<organism evidence="4 5">
    <name type="scientific">Secundilactobacillus kimchicus JCM 15530</name>
    <dbReference type="NCBI Taxonomy" id="1302272"/>
    <lineage>
        <taxon>Bacteria</taxon>
        <taxon>Bacillati</taxon>
        <taxon>Bacillota</taxon>
        <taxon>Bacilli</taxon>
        <taxon>Lactobacillales</taxon>
        <taxon>Lactobacillaceae</taxon>
        <taxon>Secundilactobacillus</taxon>
    </lineage>
</organism>
<accession>A0A0R1HVG6</accession>
<dbReference type="STRING" id="1302272.FC96_GL001674"/>